<dbReference type="SUPFAM" id="SSF52540">
    <property type="entry name" value="P-loop containing nucleoside triphosphate hydrolases"/>
    <property type="match status" value="1"/>
</dbReference>
<sequence length="382" mass="42451">MDSMPAPAGAVRPDSADYRALLLSGVPMLDVRAPAEFARGAFPGAVNLPLMDDDERHRVGCRYKAEGQQAAIALGHALVSGERKAMRVAAWAEFARRHPQGYLYCFRGGLRSQISQQWLREAGIDYPRVIGGYKAMRTFLIETLDAAVGECGWLVLGGLTGSGKTSLLAELDSGIDLEAHAAHRGSSFGRRARPQPTQIDFENGLAIDLLRRRAAGAGTLVVEDEGRFIGSRDVPQRLYARMQASPLVWLDEPFEARVERVLQDYVVDLAAEFVAAHGPDKGFAAFSERMRDALAGIARRLGGQRYERLAALLAHALQRQAQSGEVDEHRVWIAVLLRHYYDPMYDYQREARESRIVFRGDRLAVREYLRERTRPVSPVPLA</sequence>
<keyword evidence="2" id="KW-0808">Transferase</keyword>
<organism evidence="4 5">
    <name type="scientific">Cupriavidus gilardii</name>
    <dbReference type="NCBI Taxonomy" id="82541"/>
    <lineage>
        <taxon>Bacteria</taxon>
        <taxon>Pseudomonadati</taxon>
        <taxon>Pseudomonadota</taxon>
        <taxon>Betaproteobacteria</taxon>
        <taxon>Burkholderiales</taxon>
        <taxon>Burkholderiaceae</taxon>
        <taxon>Cupriavidus</taxon>
    </lineage>
</organism>
<evidence type="ECO:0000313" key="5">
    <source>
        <dbReference type="Proteomes" id="UP000542973"/>
    </source>
</evidence>
<comment type="catalytic activity">
    <reaction evidence="2">
        <text>5-methylaminomethyl-S-(2E)-geranyl-thiouridine(34) in tRNA + selenophosphate + H(+) = 5-methylaminomethyl-2-(Se-phospho)selenouridine(34) in tRNA + (2E)-thiogeraniol</text>
        <dbReference type="Rhea" id="RHEA:60172"/>
        <dbReference type="Rhea" id="RHEA-COMP:14654"/>
        <dbReference type="Rhea" id="RHEA-COMP:15523"/>
        <dbReference type="ChEBI" id="CHEBI:15378"/>
        <dbReference type="ChEBI" id="CHEBI:16144"/>
        <dbReference type="ChEBI" id="CHEBI:140632"/>
        <dbReference type="ChEBI" id="CHEBI:143702"/>
        <dbReference type="ChEBI" id="CHEBI:143703"/>
    </reaction>
</comment>
<dbReference type="Pfam" id="PF26341">
    <property type="entry name" value="AAA_SelU"/>
    <property type="match status" value="1"/>
</dbReference>
<name>A0A849BFA6_9BURK</name>
<evidence type="ECO:0000259" key="3">
    <source>
        <dbReference type="PROSITE" id="PS50206"/>
    </source>
</evidence>
<dbReference type="GO" id="GO:0016765">
    <property type="term" value="F:transferase activity, transferring alkyl or aryl (other than methyl) groups"/>
    <property type="evidence" value="ECO:0007669"/>
    <property type="project" value="UniProtKB-UniRule"/>
</dbReference>
<reference evidence="4 5" key="1">
    <citation type="submission" date="2020-05" db="EMBL/GenBank/DDBJ databases">
        <title>MicrobeNet Type strains.</title>
        <authorList>
            <person name="Nicholson A.C."/>
        </authorList>
    </citation>
    <scope>NUCLEOTIDE SEQUENCE [LARGE SCALE GENOMIC DNA]</scope>
    <source>
        <strain evidence="4 5">ATCC 700815</strain>
    </source>
</reference>
<comment type="catalytic activity">
    <reaction evidence="2">
        <text>5-methylaminomethyl-2-(Se-phospho)selenouridine(34) in tRNA + H2O = 5-methylaminomethyl-2-selenouridine(34) in tRNA + phosphate</text>
        <dbReference type="Rhea" id="RHEA:60176"/>
        <dbReference type="Rhea" id="RHEA-COMP:10196"/>
        <dbReference type="Rhea" id="RHEA-COMP:15523"/>
        <dbReference type="ChEBI" id="CHEBI:15377"/>
        <dbReference type="ChEBI" id="CHEBI:43474"/>
        <dbReference type="ChEBI" id="CHEBI:82743"/>
        <dbReference type="ChEBI" id="CHEBI:143702"/>
    </reaction>
</comment>
<dbReference type="PANTHER" id="PTHR30401">
    <property type="entry name" value="TRNA 2-SELENOURIDINE SYNTHASE"/>
    <property type="match status" value="1"/>
</dbReference>
<dbReference type="SUPFAM" id="SSF52821">
    <property type="entry name" value="Rhodanese/Cell cycle control phosphatase"/>
    <property type="match status" value="1"/>
</dbReference>
<comment type="caution">
    <text evidence="4">The sequence shown here is derived from an EMBL/GenBank/DDBJ whole genome shotgun (WGS) entry which is preliminary data.</text>
</comment>
<accession>A0A849BFA6</accession>
<gene>
    <name evidence="4" type="primary">mnmH</name>
    <name evidence="2" type="synonym">selU</name>
    <name evidence="4" type="ORF">HLB16_16550</name>
</gene>
<dbReference type="EC" id="2.9.1.3" evidence="2"/>
<evidence type="ECO:0000256" key="1">
    <source>
        <dbReference type="ARBA" id="ARBA00023266"/>
    </source>
</evidence>
<feature type="active site" description="S-selanylcysteine intermediate" evidence="2">
    <location>
        <position position="105"/>
    </location>
</feature>
<dbReference type="PROSITE" id="PS50206">
    <property type="entry name" value="RHODANESE_3"/>
    <property type="match status" value="1"/>
</dbReference>
<dbReference type="NCBIfam" id="TIGR03167">
    <property type="entry name" value="tRNA_sel_U_synt"/>
    <property type="match status" value="1"/>
</dbReference>
<comment type="function">
    <text evidence="2">Involved in the post-transcriptional modification of the uridine at the wobble position (U34) of tRNA(Lys), tRNA(Glu) and tRNA(Gln). Catalyzes the conversion of 2-thiouridine (S2U-RNA) to 2-selenouridine (Se2U-RNA). Acts in a two-step process involving geranylation of 2-thiouridine (S2U) to S-geranyl-2-thiouridine (geS2U) and subsequent selenation of the latter derivative to 2-selenouridine (Se2U) in the tRNA chain.</text>
</comment>
<dbReference type="InterPro" id="IPR036873">
    <property type="entry name" value="Rhodanese-like_dom_sf"/>
</dbReference>
<dbReference type="HAMAP" id="MF_01622">
    <property type="entry name" value="tRNA_sel_U_synth"/>
    <property type="match status" value="1"/>
</dbReference>
<protein>
    <recommendedName>
        <fullName evidence="2">tRNA 2-selenouridine synthase</fullName>
        <ecNumber evidence="2">2.9.1.3</ecNumber>
    </recommendedName>
</protein>
<dbReference type="RefSeq" id="WP_151023106.1">
    <property type="nucleotide sequence ID" value="NZ_BAAAEB010000018.1"/>
</dbReference>
<feature type="domain" description="Rhodanese" evidence="3">
    <location>
        <begin position="22"/>
        <end position="145"/>
    </location>
</feature>
<dbReference type="EMBL" id="JABEMD010000028">
    <property type="protein sequence ID" value="NNH12483.1"/>
    <property type="molecule type" value="Genomic_DNA"/>
</dbReference>
<dbReference type="CDD" id="cd01520">
    <property type="entry name" value="RHOD_YbbB"/>
    <property type="match status" value="1"/>
</dbReference>
<dbReference type="Gene3D" id="3.40.250.10">
    <property type="entry name" value="Rhodanese-like domain"/>
    <property type="match status" value="1"/>
</dbReference>
<dbReference type="InterPro" id="IPR017582">
    <property type="entry name" value="SelU"/>
</dbReference>
<evidence type="ECO:0000313" key="4">
    <source>
        <dbReference type="EMBL" id="NNH12483.1"/>
    </source>
</evidence>
<comment type="catalytic activity">
    <reaction evidence="2">
        <text>5-methylaminomethyl-2-thiouridine(34) in tRNA + (2E)-geranyl diphosphate = 5-methylaminomethyl-S-(2E)-geranyl-thiouridine(34) in tRNA + diphosphate</text>
        <dbReference type="Rhea" id="RHEA:14085"/>
        <dbReference type="Rhea" id="RHEA-COMP:10195"/>
        <dbReference type="Rhea" id="RHEA-COMP:14654"/>
        <dbReference type="ChEBI" id="CHEBI:33019"/>
        <dbReference type="ChEBI" id="CHEBI:58057"/>
        <dbReference type="ChEBI" id="CHEBI:74455"/>
        <dbReference type="ChEBI" id="CHEBI:140632"/>
    </reaction>
</comment>
<comment type="subunit">
    <text evidence="2">Monomer.</text>
</comment>
<dbReference type="InterPro" id="IPR001763">
    <property type="entry name" value="Rhodanese-like_dom"/>
</dbReference>
<dbReference type="AlphaFoldDB" id="A0A849BFA6"/>
<dbReference type="SMART" id="SM00450">
    <property type="entry name" value="RHOD"/>
    <property type="match status" value="1"/>
</dbReference>
<evidence type="ECO:0000256" key="2">
    <source>
        <dbReference type="HAMAP-Rule" id="MF_01622"/>
    </source>
</evidence>
<dbReference type="GO" id="GO:0002098">
    <property type="term" value="P:tRNA wobble uridine modification"/>
    <property type="evidence" value="ECO:0007669"/>
    <property type="project" value="UniProtKB-UniRule"/>
</dbReference>
<comment type="catalytic activity">
    <reaction evidence="2">
        <text>5-methylaminomethyl-2-thiouridine(34) in tRNA + selenophosphate + (2E)-geranyl diphosphate + H2O + H(+) = 5-methylaminomethyl-2-selenouridine(34) in tRNA + (2E)-thiogeraniol + phosphate + diphosphate</text>
        <dbReference type="Rhea" id="RHEA:42716"/>
        <dbReference type="Rhea" id="RHEA-COMP:10195"/>
        <dbReference type="Rhea" id="RHEA-COMP:10196"/>
        <dbReference type="ChEBI" id="CHEBI:15377"/>
        <dbReference type="ChEBI" id="CHEBI:15378"/>
        <dbReference type="ChEBI" id="CHEBI:16144"/>
        <dbReference type="ChEBI" id="CHEBI:33019"/>
        <dbReference type="ChEBI" id="CHEBI:43474"/>
        <dbReference type="ChEBI" id="CHEBI:58057"/>
        <dbReference type="ChEBI" id="CHEBI:74455"/>
        <dbReference type="ChEBI" id="CHEBI:82743"/>
        <dbReference type="ChEBI" id="CHEBI:143703"/>
        <dbReference type="EC" id="2.9.1.3"/>
    </reaction>
</comment>
<dbReference type="NCBIfam" id="NF008751">
    <property type="entry name" value="PRK11784.1-3"/>
    <property type="match status" value="1"/>
</dbReference>
<comment type="similarity">
    <text evidence="2">Belongs to the SelU family.</text>
</comment>
<keyword evidence="1 2" id="KW-0711">Selenium</keyword>
<dbReference type="InterPro" id="IPR058840">
    <property type="entry name" value="AAA_SelU"/>
</dbReference>
<dbReference type="InterPro" id="IPR027417">
    <property type="entry name" value="P-loop_NTPase"/>
</dbReference>
<proteinExistence type="inferred from homology"/>
<dbReference type="PANTHER" id="PTHR30401:SF0">
    <property type="entry name" value="TRNA 2-SELENOURIDINE SYNTHASE"/>
    <property type="match status" value="1"/>
</dbReference>
<dbReference type="GO" id="GO:0043828">
    <property type="term" value="F:tRNA 2-selenouridine synthase activity"/>
    <property type="evidence" value="ECO:0007669"/>
    <property type="project" value="UniProtKB-EC"/>
</dbReference>
<dbReference type="Proteomes" id="UP000542973">
    <property type="component" value="Unassembled WGS sequence"/>
</dbReference>